<dbReference type="Pfam" id="PF09739">
    <property type="entry name" value="MCM_bind"/>
    <property type="match status" value="1"/>
</dbReference>
<accession>A0AA36JPA2</accession>
<name>A0AA36JPA2_9DINO</name>
<dbReference type="GO" id="GO:0005634">
    <property type="term" value="C:nucleus"/>
    <property type="evidence" value="ECO:0007669"/>
    <property type="project" value="UniProtKB-SubCell"/>
</dbReference>
<evidence type="ECO:0000313" key="4">
    <source>
        <dbReference type="EMBL" id="CAJ1409241.1"/>
    </source>
</evidence>
<dbReference type="GO" id="GO:0003682">
    <property type="term" value="F:chromatin binding"/>
    <property type="evidence" value="ECO:0007669"/>
    <property type="project" value="TreeGrafter"/>
</dbReference>
<dbReference type="AlphaFoldDB" id="A0AA36JPA2"/>
<dbReference type="PANTHER" id="PTHR13489:SF0">
    <property type="entry name" value="MINI-CHROMOSOME MAINTENANCE COMPLEX-BINDING PROTEIN"/>
    <property type="match status" value="1"/>
</dbReference>
<protein>
    <submittedName>
        <fullName evidence="4">Uncharacterized protein</fullName>
    </submittedName>
</protein>
<dbReference type="InterPro" id="IPR019140">
    <property type="entry name" value="MCM_complex-bd"/>
</dbReference>
<gene>
    <name evidence="4" type="ORF">EVOR1521_LOCUS30399</name>
</gene>
<evidence type="ECO:0000256" key="3">
    <source>
        <dbReference type="SAM" id="MobiDB-lite"/>
    </source>
</evidence>
<evidence type="ECO:0000256" key="1">
    <source>
        <dbReference type="ARBA" id="ARBA00004123"/>
    </source>
</evidence>
<proteinExistence type="predicted"/>
<reference evidence="4" key="1">
    <citation type="submission" date="2023-08" db="EMBL/GenBank/DDBJ databases">
        <authorList>
            <person name="Chen Y."/>
            <person name="Shah S."/>
            <person name="Dougan E. K."/>
            <person name="Thang M."/>
            <person name="Chan C."/>
        </authorList>
    </citation>
    <scope>NUCLEOTIDE SEQUENCE</scope>
</reference>
<feature type="region of interest" description="Disordered" evidence="3">
    <location>
        <begin position="154"/>
        <end position="173"/>
    </location>
</feature>
<evidence type="ECO:0000256" key="2">
    <source>
        <dbReference type="ARBA" id="ARBA00023242"/>
    </source>
</evidence>
<comment type="caution">
    <text evidence="4">The sequence shown here is derived from an EMBL/GenBank/DDBJ whole genome shotgun (WGS) entry which is preliminary data.</text>
</comment>
<keyword evidence="5" id="KW-1185">Reference proteome</keyword>
<feature type="non-terminal residue" evidence="4">
    <location>
        <position position="269"/>
    </location>
</feature>
<organism evidence="4 5">
    <name type="scientific">Effrenium voratum</name>
    <dbReference type="NCBI Taxonomy" id="2562239"/>
    <lineage>
        <taxon>Eukaryota</taxon>
        <taxon>Sar</taxon>
        <taxon>Alveolata</taxon>
        <taxon>Dinophyceae</taxon>
        <taxon>Suessiales</taxon>
        <taxon>Symbiodiniaceae</taxon>
        <taxon>Effrenium</taxon>
    </lineage>
</organism>
<dbReference type="PANTHER" id="PTHR13489">
    <property type="entry name" value="MINI-CHROMOSOME MAINTENANCE COMPLEX-BINDING PROTEIN"/>
    <property type="match status" value="1"/>
</dbReference>
<dbReference type="Proteomes" id="UP001178507">
    <property type="component" value="Unassembled WGS sequence"/>
</dbReference>
<feature type="region of interest" description="Disordered" evidence="3">
    <location>
        <begin position="179"/>
        <end position="210"/>
    </location>
</feature>
<keyword evidence="2" id="KW-0539">Nucleus</keyword>
<dbReference type="EMBL" id="CAUJNA010003759">
    <property type="protein sequence ID" value="CAJ1409241.1"/>
    <property type="molecule type" value="Genomic_DNA"/>
</dbReference>
<dbReference type="GO" id="GO:0006261">
    <property type="term" value="P:DNA-templated DNA replication"/>
    <property type="evidence" value="ECO:0007669"/>
    <property type="project" value="TreeGrafter"/>
</dbReference>
<sequence length="269" mass="29604">MAREISNPLGVIDELFARCTGDKPPSEWQEKAHFVKTLELENEVLSSGGNGQENFARVPCLNDVLAEEIPPFSLVRYRCLVQDVFEPELYSMLLLDREAQRFVTTKYRETLPGGKDLQDLGRNGLGTRGAYYCVPLPGETPWAKAAAAAGRTAAASAGQSQARTKRSRDEDVDMADMEPAAEAAPQVSQKPRQKQAPVPTPARNSDSFGLNFPLPWEEDQRATACIVKLYDEDAESLRLCESIEILGVLCVDPSMANLGDAPSWPYDAR</sequence>
<comment type="subcellular location">
    <subcellularLocation>
        <location evidence="1">Nucleus</location>
    </subcellularLocation>
</comment>
<evidence type="ECO:0000313" key="5">
    <source>
        <dbReference type="Proteomes" id="UP001178507"/>
    </source>
</evidence>